<organism evidence="1">
    <name type="scientific">Pseudomonas vlassakiae</name>
    <dbReference type="NCBI Taxonomy" id="485888"/>
    <lineage>
        <taxon>Bacteria</taxon>
        <taxon>Pseudomonadati</taxon>
        <taxon>Pseudomonadota</taxon>
        <taxon>Gammaproteobacteria</taxon>
        <taxon>Pseudomonadales</taxon>
        <taxon>Pseudomonadaceae</taxon>
        <taxon>Pseudomonas</taxon>
    </lineage>
</organism>
<reference evidence="2" key="3">
    <citation type="submission" date="2021-06" db="EMBL/GenBank/DDBJ databases">
        <title>Updating the genus Pseudomonas: Description of 43 new species and partition of the Pseudomonas putida group.</title>
        <authorList>
            <person name="Girard L."/>
            <person name="Lood C."/>
            <person name="Vandamme P."/>
            <person name="Rokni-Zadeh H."/>
            <person name="Van Noort V."/>
            <person name="Hofte M."/>
            <person name="Lavigne R."/>
            <person name="De Mot R."/>
        </authorList>
    </citation>
    <scope>NUCLEOTIDE SEQUENCE</scope>
    <source>
        <strain evidence="2">RW4S2</strain>
    </source>
</reference>
<dbReference type="RefSeq" id="WP_186601018.1">
    <property type="nucleotide sequence ID" value="NZ_JABWRP020000002.1"/>
</dbReference>
<protein>
    <submittedName>
        <fullName evidence="1">DUF72 domain-containing protein</fullName>
    </submittedName>
</protein>
<sequence length="241" mass="26976">MIHLGCAGWSLPSHSANHFPQSGSHLQRYAGQLNAVEINSSFYRPHRPETYARWASSVPEDFLFAVKVPKRITHELRLQGCESPLAEFLAQCGQLGSRLGCLLIQLPPSLIYEYAVARRFFERVRERYEGPLALEPRHSSWHDAQALLMDQQVAQVAANPARFGTDASPAGWPGLVYWRLHGEPRIYHSEYSLDYLNGLAEQLQRSCAAGHRTWCIFDNTASGAATANALQLQRCLSMQAG</sequence>
<name>A0A923GFN7_9PSED</name>
<dbReference type="InterPro" id="IPR036520">
    <property type="entry name" value="UPF0759_sf"/>
</dbReference>
<comment type="caution">
    <text evidence="1">The sequence shown here is derived from an EMBL/GenBank/DDBJ whole genome shotgun (WGS) entry which is preliminary data.</text>
</comment>
<dbReference type="SUPFAM" id="SSF117396">
    <property type="entry name" value="TM1631-like"/>
    <property type="match status" value="1"/>
</dbReference>
<reference evidence="1" key="2">
    <citation type="submission" date="2020-07" db="EMBL/GenBank/DDBJ databases">
        <authorList>
            <person name="Lood C."/>
            <person name="Girard L."/>
        </authorList>
    </citation>
    <scope>NUCLEOTIDE SEQUENCE</scope>
    <source>
        <strain evidence="1">RW4S2</strain>
    </source>
</reference>
<dbReference type="EMBL" id="JABWRP010000001">
    <property type="protein sequence ID" value="MBC3469223.1"/>
    <property type="molecule type" value="Genomic_DNA"/>
</dbReference>
<keyword evidence="3" id="KW-1185">Reference proteome</keyword>
<dbReference type="EMBL" id="JABWRP020000002">
    <property type="protein sequence ID" value="MBV4540139.1"/>
    <property type="molecule type" value="Genomic_DNA"/>
</dbReference>
<evidence type="ECO:0000313" key="1">
    <source>
        <dbReference type="EMBL" id="MBC3469223.1"/>
    </source>
</evidence>
<dbReference type="Gene3D" id="3.20.20.410">
    <property type="entry name" value="Protein of unknown function UPF0759"/>
    <property type="match status" value="1"/>
</dbReference>
<reference evidence="1 3" key="1">
    <citation type="journal article" date="2020" name="Microorganisms">
        <title>Reliable Identification of Environmental Pseudomonas Isolates Using the rpoD Gene.</title>
        <authorList>
            <consortium name="The Broad Institute Genome Sequencing Platform"/>
            <person name="Girard L."/>
            <person name="Lood C."/>
            <person name="Rokni-Zadeh H."/>
            <person name="van Noort V."/>
            <person name="Lavigne R."/>
            <person name="De Mot R."/>
        </authorList>
    </citation>
    <scope>NUCLEOTIDE SEQUENCE</scope>
    <source>
        <strain evidence="1 3">RW4S2</strain>
    </source>
</reference>
<evidence type="ECO:0000313" key="3">
    <source>
        <dbReference type="Proteomes" id="UP000628137"/>
    </source>
</evidence>
<dbReference type="Pfam" id="PF01904">
    <property type="entry name" value="DUF72"/>
    <property type="match status" value="1"/>
</dbReference>
<dbReference type="PANTHER" id="PTHR30348">
    <property type="entry name" value="UNCHARACTERIZED PROTEIN YECE"/>
    <property type="match status" value="1"/>
</dbReference>
<gene>
    <name evidence="2" type="ORF">HU738_003680</name>
    <name evidence="1" type="ORF">HU738_01515</name>
</gene>
<dbReference type="Proteomes" id="UP000628137">
    <property type="component" value="Unassembled WGS sequence"/>
</dbReference>
<accession>A0A923GFN7</accession>
<dbReference type="PANTHER" id="PTHR30348:SF14">
    <property type="entry name" value="BLR8050 PROTEIN"/>
    <property type="match status" value="1"/>
</dbReference>
<evidence type="ECO:0000313" key="2">
    <source>
        <dbReference type="EMBL" id="MBV4540139.1"/>
    </source>
</evidence>
<proteinExistence type="predicted"/>
<dbReference type="AlphaFoldDB" id="A0A923GFN7"/>
<dbReference type="InterPro" id="IPR002763">
    <property type="entry name" value="DUF72"/>
</dbReference>